<dbReference type="SUPFAM" id="SSF53706">
    <property type="entry name" value="Formate dehydrogenase/DMSO reductase, domains 1-3"/>
    <property type="match status" value="1"/>
</dbReference>
<feature type="domain" description="4Fe-4S Mo/W bis-MGD-type" evidence="11">
    <location>
        <begin position="14"/>
        <end position="70"/>
    </location>
</feature>
<organism evidence="12 13">
    <name type="scientific">Cupriavidus campinensis</name>
    <dbReference type="NCBI Taxonomy" id="151783"/>
    <lineage>
        <taxon>Bacteria</taxon>
        <taxon>Pseudomonadati</taxon>
        <taxon>Pseudomonadota</taxon>
        <taxon>Betaproteobacteria</taxon>
        <taxon>Burkholderiales</taxon>
        <taxon>Burkholderiaceae</taxon>
        <taxon>Cupriavidus</taxon>
    </lineage>
</organism>
<gene>
    <name evidence="12" type="ORF">M5D45_25065</name>
</gene>
<dbReference type="Pfam" id="PF00384">
    <property type="entry name" value="Molybdopterin"/>
    <property type="match status" value="1"/>
</dbReference>
<comment type="cofactor">
    <cofactor evidence="1">
        <name>Mo-bis(molybdopterin guanine dinucleotide)</name>
        <dbReference type="ChEBI" id="CHEBI:60539"/>
    </cofactor>
</comment>
<dbReference type="InterPro" id="IPR006963">
    <property type="entry name" value="Mopterin_OxRdtase_4Fe-4S_dom"/>
</dbReference>
<dbReference type="RefSeq" id="WP_211943928.1">
    <property type="nucleotide sequence ID" value="NZ_CAJPVH010000052.1"/>
</dbReference>
<evidence type="ECO:0000313" key="12">
    <source>
        <dbReference type="EMBL" id="URF06382.1"/>
    </source>
</evidence>
<dbReference type="InterPro" id="IPR007419">
    <property type="entry name" value="BFD-like_2Fe2S-bd_dom"/>
</dbReference>
<dbReference type="SMART" id="SM00926">
    <property type="entry name" value="Molybdop_Fe4S4"/>
    <property type="match status" value="1"/>
</dbReference>
<dbReference type="GO" id="GO:0016491">
    <property type="term" value="F:oxidoreductase activity"/>
    <property type="evidence" value="ECO:0007669"/>
    <property type="project" value="UniProtKB-KW"/>
</dbReference>
<dbReference type="SUPFAM" id="SSF50692">
    <property type="entry name" value="ADC-like"/>
    <property type="match status" value="1"/>
</dbReference>
<dbReference type="InterPro" id="IPR027467">
    <property type="entry name" value="MopterinOxRdtase_cofactor_BS"/>
</dbReference>
<dbReference type="AlphaFoldDB" id="A0AAE9I5C3"/>
<keyword evidence="4" id="KW-0004">4Fe-4S</keyword>
<dbReference type="InterPro" id="IPR050123">
    <property type="entry name" value="Prok_molybdopt-oxidoreductase"/>
</dbReference>
<reference evidence="12" key="2">
    <citation type="submission" date="2022-05" db="EMBL/GenBank/DDBJ databases">
        <authorList>
            <person name="Kunte H.-J."/>
        </authorList>
    </citation>
    <scope>NUCLEOTIDE SEQUENCE</scope>
    <source>
        <strain evidence="12">G5</strain>
    </source>
</reference>
<dbReference type="Proteomes" id="UP001056132">
    <property type="component" value="Chromosome 2"/>
</dbReference>
<dbReference type="Gene3D" id="1.10.10.1100">
    <property type="entry name" value="BFD-like [2Fe-2S]-binding domain"/>
    <property type="match status" value="1"/>
</dbReference>
<dbReference type="PANTHER" id="PTHR43105:SF9">
    <property type="entry name" value="NADPH-FE(3+) OXIDOREDUCTASE SUBUNIT ALPHA"/>
    <property type="match status" value="1"/>
</dbReference>
<evidence type="ECO:0000256" key="5">
    <source>
        <dbReference type="ARBA" id="ARBA00022505"/>
    </source>
</evidence>
<dbReference type="PROSITE" id="PS51669">
    <property type="entry name" value="4FE4S_MOW_BIS_MGD"/>
    <property type="match status" value="1"/>
</dbReference>
<reference evidence="12" key="1">
    <citation type="journal article" date="2022" name="Microbiol. Resour. Announc.">
        <title>Genome Sequence of Cupriavidus campinensis Strain G5, a Member of a Bacterial Consortium Capable of Polyethylene Degradation.</title>
        <authorList>
            <person name="Schneider B."/>
            <person name="Pfeiffer F."/>
            <person name="Dyall-Smith M."/>
            <person name="Kunte H.J."/>
        </authorList>
    </citation>
    <scope>NUCLEOTIDE SEQUENCE</scope>
    <source>
        <strain evidence="12">G5</strain>
    </source>
</reference>
<keyword evidence="6" id="KW-0479">Metal-binding</keyword>
<comment type="similarity">
    <text evidence="3">Belongs to the prokaryotic molybdopterin-containing oxidoreductase family. NasA/NapA/NarB subfamily.</text>
</comment>
<keyword evidence="9" id="KW-0411">Iron-sulfur</keyword>
<sequence length="912" mass="98487">MNLSDIAVVSATPTTTTATTCPYCGVGCGVRATVRADGQVEVSGDADHASNFGRLCVKGSALGETLDLNGRLLHPQLREADGELRRVSWDEALDKVARGFSDIVAAHGPDAVALYVSGQILTEDYYIANKLMKGFIGTANIDTNSRLCMSSAVAGHKRAFGEDLVPCSYEDLETADLVVLVGSNTAWCHPILFQRLTRAKEARPAMKIVAIDPRRTATCELADLHLPLRAGTDVRLFNGLLSHLARAGKTDTAFVAAHTAGLEATLAAAEADDTSVAAVARACKLDPADVQAFFDLFASTEQVITAFSMGVNQSSSGTDKVNSIINCHLLTGRIGRPGMGPFSLTGQPNAMGGREVGGLANMLAAHMELANPVHRDIVQDFWQSPAMADQPGLKAVDLFDAIEQGKVKAVWVIATNPVVSLPDADQARRALARCELVVASDIVTHTDTNDAAHILLPALGWGEKNGTVTNTERRISRQRAFLPAPGEARADWDILCDVARRMGFAGFDYAGPHEIFDEHARLSAWRNDTATELDAPRAFDISGLAGLARADYDALAPVQWPVRANLTEGTQRLFTDGRYAHPDGRARFVPTAPRAPAHATDDDFPLILNTGRVRDQWHTMTRTGKAARLSDHLPEPFVDMHPQDALLCGVGEGKLARITSRWGAMVARVRHGGGIPRGSVFVPIHWNGQFSSDARVGALVNPAVDPVSGEPEFKHTPVRVEEFRVSWHGFVLSRAALPADALTYWTRIQGKQFQRYEFAGRETIPDRAAWARALLGVQDPEADWLEYEDRTAGVYHAGYVVNDRIEACVYVSTRPDLPSRAWLSQLFGQERLEDTDRIGLLLGQPMEKGADAGPTVCSCFGVGRNTICDAVRKHDLKTPADITACVKAGGNCGSCVPELKKLLVEIRVAEAA</sequence>
<evidence type="ECO:0000256" key="2">
    <source>
        <dbReference type="ARBA" id="ARBA00001966"/>
    </source>
</evidence>
<dbReference type="GO" id="GO:0045333">
    <property type="term" value="P:cellular respiration"/>
    <property type="evidence" value="ECO:0007669"/>
    <property type="project" value="UniProtKB-ARBA"/>
</dbReference>
<proteinExistence type="inferred from homology"/>
<evidence type="ECO:0000256" key="6">
    <source>
        <dbReference type="ARBA" id="ARBA00022723"/>
    </source>
</evidence>
<evidence type="ECO:0000256" key="9">
    <source>
        <dbReference type="ARBA" id="ARBA00023014"/>
    </source>
</evidence>
<comment type="cofactor">
    <cofactor evidence="2">
        <name>[4Fe-4S] cluster</name>
        <dbReference type="ChEBI" id="CHEBI:49883"/>
    </cofactor>
</comment>
<evidence type="ECO:0000256" key="3">
    <source>
        <dbReference type="ARBA" id="ARBA00008747"/>
    </source>
</evidence>
<keyword evidence="10" id="KW-0534">Nitrate assimilation</keyword>
<evidence type="ECO:0000259" key="11">
    <source>
        <dbReference type="PROSITE" id="PS51669"/>
    </source>
</evidence>
<dbReference type="PROSITE" id="PS00551">
    <property type="entry name" value="MOLYBDOPTERIN_PROK_1"/>
    <property type="match status" value="1"/>
</dbReference>
<dbReference type="CDD" id="cd02791">
    <property type="entry name" value="MopB_CT_Nitrate-R-NapA-like"/>
    <property type="match status" value="1"/>
</dbReference>
<dbReference type="InterPro" id="IPR006657">
    <property type="entry name" value="MoPterin_dinucl-bd_dom"/>
</dbReference>
<evidence type="ECO:0000256" key="8">
    <source>
        <dbReference type="ARBA" id="ARBA00023004"/>
    </source>
</evidence>
<dbReference type="PANTHER" id="PTHR43105">
    <property type="entry name" value="RESPIRATORY NITRATE REDUCTASE"/>
    <property type="match status" value="1"/>
</dbReference>
<dbReference type="InterPro" id="IPR006656">
    <property type="entry name" value="Mopterin_OxRdtase"/>
</dbReference>
<dbReference type="EMBL" id="CP097331">
    <property type="protein sequence ID" value="URF06382.1"/>
    <property type="molecule type" value="Genomic_DNA"/>
</dbReference>
<dbReference type="GO" id="GO:0046872">
    <property type="term" value="F:metal ion binding"/>
    <property type="evidence" value="ECO:0007669"/>
    <property type="project" value="UniProtKB-KW"/>
</dbReference>
<dbReference type="GO" id="GO:1990204">
    <property type="term" value="C:oxidoreductase complex"/>
    <property type="evidence" value="ECO:0007669"/>
    <property type="project" value="UniProtKB-ARBA"/>
</dbReference>
<dbReference type="CDD" id="cd02754">
    <property type="entry name" value="MopB_Nitrate-R-NapA-like"/>
    <property type="match status" value="1"/>
</dbReference>
<dbReference type="Gene3D" id="2.40.40.20">
    <property type="match status" value="1"/>
</dbReference>
<evidence type="ECO:0000313" key="13">
    <source>
        <dbReference type="Proteomes" id="UP001056132"/>
    </source>
</evidence>
<evidence type="ECO:0000256" key="4">
    <source>
        <dbReference type="ARBA" id="ARBA00022485"/>
    </source>
</evidence>
<dbReference type="KEGG" id="ccam:M5D45_25065"/>
<dbReference type="Pfam" id="PF04879">
    <property type="entry name" value="Molybdop_Fe4S4"/>
    <property type="match status" value="1"/>
</dbReference>
<accession>A0AAE9I5C3</accession>
<dbReference type="GO" id="GO:0051539">
    <property type="term" value="F:4 iron, 4 sulfur cluster binding"/>
    <property type="evidence" value="ECO:0007669"/>
    <property type="project" value="UniProtKB-KW"/>
</dbReference>
<keyword evidence="7" id="KW-0560">Oxidoreductase</keyword>
<dbReference type="GO" id="GO:0043546">
    <property type="term" value="F:molybdopterin cofactor binding"/>
    <property type="evidence" value="ECO:0007669"/>
    <property type="project" value="InterPro"/>
</dbReference>
<evidence type="ECO:0000256" key="10">
    <source>
        <dbReference type="ARBA" id="ARBA00023063"/>
    </source>
</evidence>
<name>A0AAE9I5C3_9BURK</name>
<dbReference type="Pfam" id="PF01568">
    <property type="entry name" value="Molydop_binding"/>
    <property type="match status" value="1"/>
</dbReference>
<evidence type="ECO:0000256" key="1">
    <source>
        <dbReference type="ARBA" id="ARBA00001942"/>
    </source>
</evidence>
<dbReference type="GO" id="GO:0042128">
    <property type="term" value="P:nitrate assimilation"/>
    <property type="evidence" value="ECO:0007669"/>
    <property type="project" value="UniProtKB-KW"/>
</dbReference>
<dbReference type="Gene3D" id="3.40.50.740">
    <property type="match status" value="1"/>
</dbReference>
<keyword evidence="5" id="KW-0500">Molybdenum</keyword>
<protein>
    <submittedName>
        <fullName evidence="12">Molybdopterin-dependent oxidoreductase</fullName>
    </submittedName>
</protein>
<dbReference type="Pfam" id="PF04324">
    <property type="entry name" value="Fer2_BFD"/>
    <property type="match status" value="1"/>
</dbReference>
<keyword evidence="8" id="KW-0408">Iron</keyword>
<evidence type="ECO:0000256" key="7">
    <source>
        <dbReference type="ARBA" id="ARBA00023002"/>
    </source>
</evidence>
<dbReference type="InterPro" id="IPR041957">
    <property type="entry name" value="CT_Nitrate-R-NapA-like"/>
</dbReference>
<dbReference type="GO" id="GO:0016020">
    <property type="term" value="C:membrane"/>
    <property type="evidence" value="ECO:0007669"/>
    <property type="project" value="TreeGrafter"/>
</dbReference>
<dbReference type="InterPro" id="IPR041854">
    <property type="entry name" value="BFD-like_2Fe2S-bd_dom_sf"/>
</dbReference>
<dbReference type="Gene3D" id="3.40.228.10">
    <property type="entry name" value="Dimethylsulfoxide Reductase, domain 2"/>
    <property type="match status" value="1"/>
</dbReference>
<dbReference type="InterPro" id="IPR009010">
    <property type="entry name" value="Asp_de-COase-like_dom_sf"/>
</dbReference>
<dbReference type="Gene3D" id="2.20.25.90">
    <property type="entry name" value="ADC-like domains"/>
    <property type="match status" value="1"/>
</dbReference>